<dbReference type="GO" id="GO:0005886">
    <property type="term" value="C:plasma membrane"/>
    <property type="evidence" value="ECO:0007669"/>
    <property type="project" value="TreeGrafter"/>
</dbReference>
<feature type="transmembrane region" description="Helical" evidence="5">
    <location>
        <begin position="139"/>
        <end position="160"/>
    </location>
</feature>
<keyword evidence="4 5" id="KW-0472">Membrane</keyword>
<feature type="transmembrane region" description="Helical" evidence="5">
    <location>
        <begin position="73"/>
        <end position="99"/>
    </location>
</feature>
<evidence type="ECO:0000313" key="6">
    <source>
        <dbReference type="EMBL" id="KAA8906127.1"/>
    </source>
</evidence>
<dbReference type="Gene3D" id="1.20.1250.20">
    <property type="entry name" value="MFS general substrate transporter like domains"/>
    <property type="match status" value="1"/>
</dbReference>
<feature type="transmembrane region" description="Helical" evidence="5">
    <location>
        <begin position="229"/>
        <end position="248"/>
    </location>
</feature>
<dbReference type="Proteomes" id="UP000326924">
    <property type="component" value="Unassembled WGS sequence"/>
</dbReference>
<dbReference type="GO" id="GO:0022857">
    <property type="term" value="F:transmembrane transporter activity"/>
    <property type="evidence" value="ECO:0007669"/>
    <property type="project" value="InterPro"/>
</dbReference>
<dbReference type="AlphaFoldDB" id="A0A5J5EY43"/>
<feature type="transmembrane region" description="Helical" evidence="5">
    <location>
        <begin position="413"/>
        <end position="439"/>
    </location>
</feature>
<dbReference type="SUPFAM" id="SSF103473">
    <property type="entry name" value="MFS general substrate transporter"/>
    <property type="match status" value="1"/>
</dbReference>
<evidence type="ECO:0000256" key="4">
    <source>
        <dbReference type="ARBA" id="ARBA00023136"/>
    </source>
</evidence>
<sequence>MSDSGASTTEAKPNTLAVSHAAPVDLILDVETAGKNEVAGLKLAKDGHTVLQPQPSDDPNDPLNWSPFKKHMILFIVALSAFCGDFGSGAGIPCILLQGKEWNMSPDKVNYAGNLNVIFLGIGGIWWIPFVYVWGRAPVLFWTTLAGAFFTLGCALTTSFTTFYGLRALMGFTLTACQTIGLSFIKDMFFFHEHARKIGLWAALFLSAPYCGPLFGNFIIAGTGNWRNVFWLVFAVCCLDLVLIVLFADETWYNRTLTVQPERGSRISRVLGTWQIRNHHGNFLTVSRAIGRLTETLFKPVVIPTMVYYAMSFMWSVGINITTSILFETPREAGGYGFGSKAVGYMYFTPIVAVIIGETFGHFFNDYIANRYIRLHHGRFEPEVRLWTCYIAIAPMIPGLIMVGQALHHHLHWGVIVVGWGIYVFGVMTASVAVTTYLLDSYHSASAEVASFLNFARVVAGFAVGYFQMPWGVKVGYDKSFGTQAGIVGAALVVLLLIQNYGKVLREKGGPVKF</sequence>
<evidence type="ECO:0000256" key="5">
    <source>
        <dbReference type="SAM" id="Phobius"/>
    </source>
</evidence>
<feature type="transmembrane region" description="Helical" evidence="5">
    <location>
        <begin position="451"/>
        <end position="469"/>
    </location>
</feature>
<keyword evidence="7" id="KW-1185">Reference proteome</keyword>
<dbReference type="PANTHER" id="PTHR23502">
    <property type="entry name" value="MAJOR FACILITATOR SUPERFAMILY"/>
    <property type="match status" value="1"/>
</dbReference>
<organism evidence="6 7">
    <name type="scientific">Sphaerosporella brunnea</name>
    <dbReference type="NCBI Taxonomy" id="1250544"/>
    <lineage>
        <taxon>Eukaryota</taxon>
        <taxon>Fungi</taxon>
        <taxon>Dikarya</taxon>
        <taxon>Ascomycota</taxon>
        <taxon>Pezizomycotina</taxon>
        <taxon>Pezizomycetes</taxon>
        <taxon>Pezizales</taxon>
        <taxon>Pyronemataceae</taxon>
        <taxon>Sphaerosporella</taxon>
    </lineage>
</organism>
<feature type="transmembrane region" description="Helical" evidence="5">
    <location>
        <begin position="166"/>
        <end position="186"/>
    </location>
</feature>
<protein>
    <submittedName>
        <fullName evidence="6">Major facilitator superfamily domain-containing protein</fullName>
    </submittedName>
</protein>
<dbReference type="InParanoid" id="A0A5J5EY43"/>
<proteinExistence type="predicted"/>
<gene>
    <name evidence="6" type="ORF">FN846DRAFT_778567</name>
</gene>
<comment type="subcellular location">
    <subcellularLocation>
        <location evidence="1">Membrane</location>
        <topology evidence="1">Multi-pass membrane protein</topology>
    </subcellularLocation>
</comment>
<dbReference type="PANTHER" id="PTHR23502:SF22">
    <property type="entry name" value="MAJOR FACILITATOR SUPERFAMILY (MFS) PROFILE DOMAIN-CONTAINING PROTEIN"/>
    <property type="match status" value="1"/>
</dbReference>
<comment type="caution">
    <text evidence="6">The sequence shown here is derived from an EMBL/GenBank/DDBJ whole genome shotgun (WGS) entry which is preliminary data.</text>
</comment>
<evidence type="ECO:0000256" key="1">
    <source>
        <dbReference type="ARBA" id="ARBA00004141"/>
    </source>
</evidence>
<dbReference type="InterPro" id="IPR036259">
    <property type="entry name" value="MFS_trans_sf"/>
</dbReference>
<feature type="transmembrane region" description="Helical" evidence="5">
    <location>
        <begin position="307"/>
        <end position="327"/>
    </location>
</feature>
<feature type="transmembrane region" description="Helical" evidence="5">
    <location>
        <begin position="111"/>
        <end position="132"/>
    </location>
</feature>
<evidence type="ECO:0000313" key="7">
    <source>
        <dbReference type="Proteomes" id="UP000326924"/>
    </source>
</evidence>
<feature type="transmembrane region" description="Helical" evidence="5">
    <location>
        <begin position="481"/>
        <end position="498"/>
    </location>
</feature>
<evidence type="ECO:0000256" key="2">
    <source>
        <dbReference type="ARBA" id="ARBA00022692"/>
    </source>
</evidence>
<accession>A0A5J5EY43</accession>
<name>A0A5J5EY43_9PEZI</name>
<dbReference type="OrthoDB" id="2533084at2759"/>
<feature type="transmembrane region" description="Helical" evidence="5">
    <location>
        <begin position="386"/>
        <end position="407"/>
    </location>
</feature>
<evidence type="ECO:0000256" key="3">
    <source>
        <dbReference type="ARBA" id="ARBA00022989"/>
    </source>
</evidence>
<feature type="transmembrane region" description="Helical" evidence="5">
    <location>
        <begin position="347"/>
        <end position="365"/>
    </location>
</feature>
<keyword evidence="3 5" id="KW-1133">Transmembrane helix</keyword>
<feature type="transmembrane region" description="Helical" evidence="5">
    <location>
        <begin position="198"/>
        <end position="223"/>
    </location>
</feature>
<reference evidence="6 7" key="1">
    <citation type="submission" date="2019-09" db="EMBL/GenBank/DDBJ databases">
        <title>Draft genome of the ectomycorrhizal ascomycete Sphaerosporella brunnea.</title>
        <authorList>
            <consortium name="DOE Joint Genome Institute"/>
            <person name="Benucci G.M."/>
            <person name="Marozzi G."/>
            <person name="Antonielli L."/>
            <person name="Sanchez S."/>
            <person name="Marco P."/>
            <person name="Wang X."/>
            <person name="Falini L.B."/>
            <person name="Barry K."/>
            <person name="Haridas S."/>
            <person name="Lipzen A."/>
            <person name="Labutti K."/>
            <person name="Grigoriev I.V."/>
            <person name="Murat C."/>
            <person name="Martin F."/>
            <person name="Albertini E."/>
            <person name="Donnini D."/>
            <person name="Bonito G."/>
        </authorList>
    </citation>
    <scope>NUCLEOTIDE SEQUENCE [LARGE SCALE GENOMIC DNA]</scope>
    <source>
        <strain evidence="6 7">Sb_GMNB300</strain>
    </source>
</reference>
<dbReference type="InterPro" id="IPR011701">
    <property type="entry name" value="MFS"/>
</dbReference>
<keyword evidence="2 5" id="KW-0812">Transmembrane</keyword>
<dbReference type="EMBL" id="VXIS01000092">
    <property type="protein sequence ID" value="KAA8906127.1"/>
    <property type="molecule type" value="Genomic_DNA"/>
</dbReference>
<dbReference type="Pfam" id="PF07690">
    <property type="entry name" value="MFS_1"/>
    <property type="match status" value="1"/>
</dbReference>